<evidence type="ECO:0000313" key="2">
    <source>
        <dbReference type="Proteomes" id="UP000351155"/>
    </source>
</evidence>
<dbReference type="Proteomes" id="UP000351155">
    <property type="component" value="Unassembled WGS sequence"/>
</dbReference>
<accession>A0A484Z5L8</accession>
<sequence length="83" mass="9744">MMTALRVSSASFADLQQHRSRRCEVIQSAFYEGGFWFRIFGYGLSVRNRDKFPAPFSVRNGYVKELRVGKYGIKMLMRERRDA</sequence>
<gene>
    <name evidence="1" type="ORF">NCTC12126_05067</name>
</gene>
<name>A0A484Z5L8_9ENTR</name>
<dbReference type="EMBL" id="CAADIW010000069">
    <property type="protein sequence ID" value="VFS43802.1"/>
    <property type="molecule type" value="Genomic_DNA"/>
</dbReference>
<reference evidence="1 2" key="1">
    <citation type="submission" date="2019-03" db="EMBL/GenBank/DDBJ databases">
        <authorList>
            <consortium name="Pathogen Informatics"/>
        </authorList>
    </citation>
    <scope>NUCLEOTIDE SEQUENCE [LARGE SCALE GENOMIC DNA]</scope>
    <source>
        <strain evidence="1 2">NCTC12126</strain>
    </source>
</reference>
<evidence type="ECO:0000313" key="1">
    <source>
        <dbReference type="EMBL" id="VFS43802.1"/>
    </source>
</evidence>
<protein>
    <submittedName>
        <fullName evidence="1">Uncharacterized protein</fullName>
    </submittedName>
</protein>
<organism evidence="1 2">
    <name type="scientific">Enterobacter cancerogenus</name>
    <dbReference type="NCBI Taxonomy" id="69218"/>
    <lineage>
        <taxon>Bacteria</taxon>
        <taxon>Pseudomonadati</taxon>
        <taxon>Pseudomonadota</taxon>
        <taxon>Gammaproteobacteria</taxon>
        <taxon>Enterobacterales</taxon>
        <taxon>Enterobacteriaceae</taxon>
        <taxon>Enterobacter</taxon>
        <taxon>Enterobacter cloacae complex</taxon>
    </lineage>
</organism>
<proteinExistence type="predicted"/>
<dbReference type="AlphaFoldDB" id="A0A484Z5L8"/>